<feature type="compositionally biased region" description="Polar residues" evidence="1">
    <location>
        <begin position="112"/>
        <end position="130"/>
    </location>
</feature>
<protein>
    <submittedName>
        <fullName evidence="2">Uncharacterized protein</fullName>
    </submittedName>
</protein>
<dbReference type="OrthoDB" id="5552175at2759"/>
<sequence length="846" mass="91421">MLGIGRPKNPGERNATPTSIPDRSAYRQSWSSDEPNSSSNSAVSRKESKGLWSKLRKQASRMHISHSAQHSSHSSAMRQSPLSRTSGSGALSNSDTAQPVVSERIVPAQRSHIAQVTPQRPASARSSVTMPPTIASSSLGLPAAAGMVAKIGSTADSNVVHARHQSLVPGLERLKSISVLGSDANIAQIDRPSSSPWEPTRAAPVAPPSKPRSSSFMNPRAATQDKRSPLFKAAVDRPSMVRGSTDLYRRPSSSDRSHISSGQTTPQHSHSMDIPRVKFQQQQQQQQKLPVADHRNAESITADSIRRTLGDYTGKSTDVKGKPRLRRLMMFSSGSKQAANSRDHSKIDLPKSITGLEMIAEDEEQQQQQQQQQQDVKSAASTLVFYEPESVLPPMDPMSANDDSPSLAVHQQLSRPSTSHSQNRNRTAAMRTPPVTSFVVDGVLLGYKGDAKRFSENSGSTLSSGETLETHSNFDSNALAKGVNIERLPTLNRSPSSASPKIPIASLMAQPQPQQQQKRPGRVSFSSGTQQRPRAIYDDGINLVPSPTKENPPKLSPMLHGQVVDKDLVLDPDVYQNTFFNARPADEQQQLETSVLNRSGKLSASDTVKFLVRSASDDTLNGLGVSVDGSISSTKVKFSTQLAVIPDHYDPDLDSDMDEDGNGEAYVSSEYFSKWDHNCNLSSSMPSMSSMGSISGSANHVSNSISEIIDPTSLRRRRPSEPTPSSFKAATSAAVVKGRAKAKSTAAPSASLTTTDASSSAAVVLSSVAMTAAKASTLNSSIAEQEIEVLRHTIRILQSRNDMLSELVELNPVDAVPEHVKIHIRTIELENSWLRKHICKLVQSST</sequence>
<feature type="region of interest" description="Disordered" evidence="1">
    <location>
        <begin position="390"/>
        <end position="433"/>
    </location>
</feature>
<feature type="region of interest" description="Disordered" evidence="1">
    <location>
        <begin position="1"/>
        <end position="131"/>
    </location>
</feature>
<evidence type="ECO:0000256" key="1">
    <source>
        <dbReference type="SAM" id="MobiDB-lite"/>
    </source>
</evidence>
<feature type="compositionally biased region" description="Polar residues" evidence="1">
    <location>
        <begin position="81"/>
        <end position="99"/>
    </location>
</feature>
<name>A0A9W8G4Q3_9FUNG</name>
<feature type="compositionally biased region" description="Basic and acidic residues" evidence="1">
    <location>
        <begin position="247"/>
        <end position="258"/>
    </location>
</feature>
<feature type="region of interest" description="Disordered" evidence="1">
    <location>
        <begin position="509"/>
        <end position="531"/>
    </location>
</feature>
<feature type="region of interest" description="Disordered" evidence="1">
    <location>
        <begin position="188"/>
        <end position="302"/>
    </location>
</feature>
<dbReference type="AlphaFoldDB" id="A0A9W8G4Q3"/>
<feature type="compositionally biased region" description="Low complexity" evidence="1">
    <location>
        <begin position="29"/>
        <end position="43"/>
    </location>
</feature>
<reference evidence="2" key="1">
    <citation type="submission" date="2022-07" db="EMBL/GenBank/DDBJ databases">
        <title>Phylogenomic reconstructions and comparative analyses of Kickxellomycotina fungi.</title>
        <authorList>
            <person name="Reynolds N.K."/>
            <person name="Stajich J.E."/>
            <person name="Barry K."/>
            <person name="Grigoriev I.V."/>
            <person name="Crous P."/>
            <person name="Smith M.E."/>
        </authorList>
    </citation>
    <scope>NUCLEOTIDE SEQUENCE</scope>
    <source>
        <strain evidence="2">NRRL 3115</strain>
    </source>
</reference>
<gene>
    <name evidence="2" type="ORF">GGI25_001936</name>
</gene>
<organism evidence="2 3">
    <name type="scientific">Coemansia spiralis</name>
    <dbReference type="NCBI Taxonomy" id="417178"/>
    <lineage>
        <taxon>Eukaryota</taxon>
        <taxon>Fungi</taxon>
        <taxon>Fungi incertae sedis</taxon>
        <taxon>Zoopagomycota</taxon>
        <taxon>Kickxellomycotina</taxon>
        <taxon>Kickxellomycetes</taxon>
        <taxon>Kickxellales</taxon>
        <taxon>Kickxellaceae</taxon>
        <taxon>Coemansia</taxon>
    </lineage>
</organism>
<proteinExistence type="predicted"/>
<evidence type="ECO:0000313" key="3">
    <source>
        <dbReference type="Proteomes" id="UP001151518"/>
    </source>
</evidence>
<feature type="compositionally biased region" description="Low complexity" evidence="1">
    <location>
        <begin position="65"/>
        <end position="80"/>
    </location>
</feature>
<comment type="caution">
    <text evidence="2">The sequence shown here is derived from an EMBL/GenBank/DDBJ whole genome shotgun (WGS) entry which is preliminary data.</text>
</comment>
<evidence type="ECO:0000313" key="2">
    <source>
        <dbReference type="EMBL" id="KAJ2678947.1"/>
    </source>
</evidence>
<feature type="compositionally biased region" description="Polar residues" evidence="1">
    <location>
        <begin position="401"/>
        <end position="426"/>
    </location>
</feature>
<accession>A0A9W8G4Q3</accession>
<dbReference type="Proteomes" id="UP001151518">
    <property type="component" value="Unassembled WGS sequence"/>
</dbReference>
<dbReference type="EMBL" id="JANBTW010000016">
    <property type="protein sequence ID" value="KAJ2678947.1"/>
    <property type="molecule type" value="Genomic_DNA"/>
</dbReference>
<feature type="compositionally biased region" description="Basic residues" evidence="1">
    <location>
        <begin position="54"/>
        <end position="64"/>
    </location>
</feature>